<evidence type="ECO:0000256" key="2">
    <source>
        <dbReference type="SAM" id="SignalP"/>
    </source>
</evidence>
<dbReference type="RefSeq" id="WP_195172361.1">
    <property type="nucleotide sequence ID" value="NZ_CP062983.1"/>
</dbReference>
<dbReference type="Proteomes" id="UP000594468">
    <property type="component" value="Chromosome"/>
</dbReference>
<organism evidence="3 4">
    <name type="scientific">Phototrophicus methaneseepsis</name>
    <dbReference type="NCBI Taxonomy" id="2710758"/>
    <lineage>
        <taxon>Bacteria</taxon>
        <taxon>Bacillati</taxon>
        <taxon>Chloroflexota</taxon>
        <taxon>Candidatus Thermofontia</taxon>
        <taxon>Phototrophicales</taxon>
        <taxon>Phototrophicaceae</taxon>
        <taxon>Phototrophicus</taxon>
    </lineage>
</organism>
<accession>A0A7S8IGP4</accession>
<sequence length="211" mass="24125">MKKQHRLMIALAVVVLAAAALAVVTMGQDDNPPPLEEKPTLVTDKLVPLGTPEQDYKEVAVLTLFIAWEEGESEGKLNVERMSDAYIQRSYAPNVLGRVGPLEMHLRGEQEFSYALIDPRPEVENERANEDNVEDVPLHLETEGINQYEWEVVVPLYQGDKSLNAEALTITYEGDVIFETEIDYDAWRKRGEERRNEAEDRQNDEQDRQEQ</sequence>
<keyword evidence="2" id="KW-0732">Signal</keyword>
<dbReference type="KEGG" id="pmet:G4Y79_07965"/>
<feature type="signal peptide" evidence="2">
    <location>
        <begin position="1"/>
        <end position="22"/>
    </location>
</feature>
<gene>
    <name evidence="3" type="ORF">G4Y79_07965</name>
</gene>
<keyword evidence="4" id="KW-1185">Reference proteome</keyword>
<dbReference type="AlphaFoldDB" id="A0A7S8IGP4"/>
<proteinExistence type="predicted"/>
<feature type="region of interest" description="Disordered" evidence="1">
    <location>
        <begin position="188"/>
        <end position="211"/>
    </location>
</feature>
<name>A0A7S8IGP4_9CHLR</name>
<evidence type="ECO:0000256" key="1">
    <source>
        <dbReference type="SAM" id="MobiDB-lite"/>
    </source>
</evidence>
<reference evidence="3 4" key="1">
    <citation type="submission" date="2020-02" db="EMBL/GenBank/DDBJ databases">
        <authorList>
            <person name="Zheng R.K."/>
            <person name="Sun C.M."/>
        </authorList>
    </citation>
    <scope>NUCLEOTIDE SEQUENCE [LARGE SCALE GENOMIC DNA]</scope>
    <source>
        <strain evidence="4">rifampicinis</strain>
    </source>
</reference>
<evidence type="ECO:0000313" key="4">
    <source>
        <dbReference type="Proteomes" id="UP000594468"/>
    </source>
</evidence>
<protein>
    <submittedName>
        <fullName evidence="3">Uncharacterized protein</fullName>
    </submittedName>
</protein>
<dbReference type="EMBL" id="CP062983">
    <property type="protein sequence ID" value="QPC84298.1"/>
    <property type="molecule type" value="Genomic_DNA"/>
</dbReference>
<evidence type="ECO:0000313" key="3">
    <source>
        <dbReference type="EMBL" id="QPC84298.1"/>
    </source>
</evidence>
<feature type="chain" id="PRO_5032796942" evidence="2">
    <location>
        <begin position="23"/>
        <end position="211"/>
    </location>
</feature>